<proteinExistence type="predicted"/>
<dbReference type="Proteomes" id="UP001148737">
    <property type="component" value="Unassembled WGS sequence"/>
</dbReference>
<evidence type="ECO:0000313" key="1">
    <source>
        <dbReference type="EMBL" id="KAJ3478325.1"/>
    </source>
</evidence>
<comment type="caution">
    <text evidence="1">The sequence shown here is derived from an EMBL/GenBank/DDBJ whole genome shotgun (WGS) entry which is preliminary data.</text>
</comment>
<keyword evidence="2" id="KW-1185">Reference proteome</keyword>
<sequence length="1209" mass="139343">MELSPPTSPGLRVTNITISTQSYNIPSPNEMEVDAPEYVDVSSLADRDSVAIINPDNADQDAEPLQDLPLANDYEAMKDIVLPPLIDQPKILEDCVNTWTVESWRSLGKKEHGPVFQAGGFPWRILLFPHGNNTDHCSIYLEHGFEPDAIPDNWSCCVQFALVLWNPDDPSLYTNHAAHHRFTKEEGDWGFTRFVESRRMFNVPWEGTNRPLLENETANITAYVRLVEDETGVLWHNFVNYDSKKETGYVGLKNQGATCYLNSLLQSLYFTNAFRKAVYEIPTENDDSLTNSAYTLQRLFYQLQTSEQAVGTNELTKSFGWETRHIFEQQDVQELSRKLMERLEERMKGTTAENVLPEMFSGKIKTYISCINVDYESSRVEDFWDIQLNVSGQKNLLDSFQDYINVEKMDGENQYFAGDEHKLQDANKGVIFNSFPDVLHLQLKRFEYDIQRDMMMKINDRYEFPDVFDAAPYLNDDADRSESWTYQLHGVLVHSGDLNAGHYYAFIKPNKDGWFYKYDDDKVTKATSREVLEENYGGEERIPNGFARAPMQKKAPTIRQNSAYMLVYIRQTRVDKILCPVAKNDIPAHLQQRFEEENAQKEARRKEQREAHLYMMAKVITNQTFRNYGGTDMGRFDNNNSDDESAPRSYRIKKATIMEDFVQQVAEDIGRDPRAVRLWLMVNRQNKTIRPDQPVMDMRLTAEETYARSAAHRDSSLRLWAEVASEVDNDGLAIWPSYQAPAANGTKEDTILLLLKHFDVDKQELRGVGHVYMSKDKKIEDMVSLIQTTMGWQGQNQLADDERLLLWEEIKPNMIEPLKPKFTLKMAELQDGDIICFQRTTENKFQARVSDSPSKEQAPTSDRMEDAREYYDFLEHKRTVRFHAHPTRCDQEQYPAFDLVLNSKINYDVLSESVGAHLKVDPTHIRLWTVNASTNNPKAPVRRGTNPTLRQILNPTGGSLNSSQRSDAFYFEVLEMSLAELDTKKSIKLTWLSDGLAKEEQFDLLVPKTGTIEDLIQALITKAKIADETEGGRIRVYETSSNKFYREPVREHAVQNLSDYTQIYAERVPTDEQDANEANYIQVFHFQNEPNRTHGVPFKFLLIEGEKFADTKKRLEKRTGLKGKSFEKIKFAVVRRSNLSKPRYLEDDDELWTMASSEDDFLGLDHIDRTRSLEDASHDAQGTGQQGKFRWDTGEEFVFVSFCSTTLPV</sequence>
<protein>
    <submittedName>
        <fullName evidence="1">Uncharacterized protein</fullName>
    </submittedName>
</protein>
<evidence type="ECO:0000313" key="2">
    <source>
        <dbReference type="Proteomes" id="UP001148737"/>
    </source>
</evidence>
<reference evidence="1" key="1">
    <citation type="submission" date="2022-07" db="EMBL/GenBank/DDBJ databases">
        <title>Genome Sequence of Lecanicillium saksenae.</title>
        <authorList>
            <person name="Buettner E."/>
        </authorList>
    </citation>
    <scope>NUCLEOTIDE SEQUENCE</scope>
    <source>
        <strain evidence="1">VT-O1</strain>
    </source>
</reference>
<accession>A0ACC1QK74</accession>
<dbReference type="EMBL" id="JANAKD010001555">
    <property type="protein sequence ID" value="KAJ3478325.1"/>
    <property type="molecule type" value="Genomic_DNA"/>
</dbReference>
<organism evidence="1 2">
    <name type="scientific">Lecanicillium saksenae</name>
    <dbReference type="NCBI Taxonomy" id="468837"/>
    <lineage>
        <taxon>Eukaryota</taxon>
        <taxon>Fungi</taxon>
        <taxon>Dikarya</taxon>
        <taxon>Ascomycota</taxon>
        <taxon>Pezizomycotina</taxon>
        <taxon>Sordariomycetes</taxon>
        <taxon>Hypocreomycetidae</taxon>
        <taxon>Hypocreales</taxon>
        <taxon>Cordycipitaceae</taxon>
        <taxon>Lecanicillium</taxon>
    </lineage>
</organism>
<name>A0ACC1QK74_9HYPO</name>
<gene>
    <name evidence="1" type="ORF">NLG97_g8610</name>
</gene>